<evidence type="ECO:0000256" key="4">
    <source>
        <dbReference type="RuleBase" id="RU361187"/>
    </source>
</evidence>
<dbReference type="PROSITE" id="PS51318">
    <property type="entry name" value="TAT"/>
    <property type="match status" value="1"/>
</dbReference>
<keyword evidence="2 4" id="KW-0378">Hydrolase</keyword>
<evidence type="ECO:0000313" key="7">
    <source>
        <dbReference type="EMBL" id="GAA4974283.1"/>
    </source>
</evidence>
<keyword evidence="6" id="KW-0732">Signal</keyword>
<proteinExistence type="inferred from homology"/>
<evidence type="ECO:0000313" key="8">
    <source>
        <dbReference type="Proteomes" id="UP001500610"/>
    </source>
</evidence>
<comment type="similarity">
    <text evidence="1 4">Belongs to the glycosyl hydrolase 43 family.</text>
</comment>
<dbReference type="InterPro" id="IPR023296">
    <property type="entry name" value="Glyco_hydro_beta-prop_sf"/>
</dbReference>
<feature type="compositionally biased region" description="Low complexity" evidence="5">
    <location>
        <begin position="38"/>
        <end position="52"/>
    </location>
</feature>
<accession>A0ABP9HMZ7</accession>
<feature type="signal peptide" evidence="6">
    <location>
        <begin position="1"/>
        <end position="37"/>
    </location>
</feature>
<dbReference type="Pfam" id="PF04616">
    <property type="entry name" value="Glyco_hydro_43"/>
    <property type="match status" value="1"/>
</dbReference>
<evidence type="ECO:0000256" key="2">
    <source>
        <dbReference type="ARBA" id="ARBA00022801"/>
    </source>
</evidence>
<evidence type="ECO:0000256" key="1">
    <source>
        <dbReference type="ARBA" id="ARBA00009865"/>
    </source>
</evidence>
<sequence length="456" mass="50404">MLCAMTDAEYGLHRRSLLAGAAGVGAAFTLPAGAAQAAPASAPASPPSAGASHRYPRNWPDPEPYGAADARADLWPREDNSFVLPLELRPRDEERGTVWMRDTYVNCFVVDGRPLYVATGTTRVPGLDVAGPWNDGIFVWLAPSLKGPWRLADTTGIRPGAERGKVWSPEFAGENRPGRTVVAPWQEYWYDEQFGKRGQAWAPELHYFRGTWYLVACMGDHSRKVGSFMLVSEGGVEGPYRLIEGNLDKPFGDSFIGGPKFIEPGAYHHIDGGLFSEGDDAWLVLHNDLYAKFRDDMEDIVTTTDLPRFQQTPYSPEPYLEGAYVFKYRGKYHLVHAAWDRTSVNADGTVRQAYDVPAAGRVQYQYDAVVAVADRFEGPYSKRYTAGVGAGHNNFFVDHRGGLWATYFLNPAAGYWSGASRVARAAVPGVVRLEWTGPADGRLYVERRPEGRGDRS</sequence>
<dbReference type="Gene3D" id="2.115.10.20">
    <property type="entry name" value="Glycosyl hydrolase domain, family 43"/>
    <property type="match status" value="1"/>
</dbReference>
<feature type="region of interest" description="Disordered" evidence="5">
    <location>
        <begin position="38"/>
        <end position="62"/>
    </location>
</feature>
<dbReference type="InterPro" id="IPR006311">
    <property type="entry name" value="TAT_signal"/>
</dbReference>
<dbReference type="PANTHER" id="PTHR42812">
    <property type="entry name" value="BETA-XYLOSIDASE"/>
    <property type="match status" value="1"/>
</dbReference>
<gene>
    <name evidence="7" type="ORF">GCM10023257_08570</name>
</gene>
<evidence type="ECO:0000256" key="3">
    <source>
        <dbReference type="ARBA" id="ARBA00023295"/>
    </source>
</evidence>
<dbReference type="EMBL" id="BAABIV010000003">
    <property type="protein sequence ID" value="GAA4974283.1"/>
    <property type="molecule type" value="Genomic_DNA"/>
</dbReference>
<dbReference type="PANTHER" id="PTHR42812:SF14">
    <property type="entry name" value="SECRETED PROTEIN"/>
    <property type="match status" value="1"/>
</dbReference>
<reference evidence="8" key="1">
    <citation type="journal article" date="2019" name="Int. J. Syst. Evol. Microbiol.">
        <title>The Global Catalogue of Microorganisms (GCM) 10K type strain sequencing project: providing services to taxonomists for standard genome sequencing and annotation.</title>
        <authorList>
            <consortium name="The Broad Institute Genomics Platform"/>
            <consortium name="The Broad Institute Genome Sequencing Center for Infectious Disease"/>
            <person name="Wu L."/>
            <person name="Ma J."/>
        </authorList>
    </citation>
    <scope>NUCLEOTIDE SEQUENCE [LARGE SCALE GENOMIC DNA]</scope>
    <source>
        <strain evidence="8">JCM 17657</strain>
    </source>
</reference>
<protein>
    <submittedName>
        <fullName evidence="7">Family 43 glycosylhydrolase</fullName>
    </submittedName>
</protein>
<evidence type="ECO:0000256" key="5">
    <source>
        <dbReference type="SAM" id="MobiDB-lite"/>
    </source>
</evidence>
<dbReference type="InterPro" id="IPR051795">
    <property type="entry name" value="Glycosyl_Hydrlase_43"/>
</dbReference>
<feature type="chain" id="PRO_5047162597" evidence="6">
    <location>
        <begin position="38"/>
        <end position="456"/>
    </location>
</feature>
<dbReference type="SUPFAM" id="SSF75005">
    <property type="entry name" value="Arabinanase/levansucrase/invertase"/>
    <property type="match status" value="1"/>
</dbReference>
<dbReference type="Proteomes" id="UP001500610">
    <property type="component" value="Unassembled WGS sequence"/>
</dbReference>
<comment type="caution">
    <text evidence="7">The sequence shown here is derived from an EMBL/GenBank/DDBJ whole genome shotgun (WGS) entry which is preliminary data.</text>
</comment>
<name>A0ABP9HMZ7_9ACTN</name>
<keyword evidence="8" id="KW-1185">Reference proteome</keyword>
<organism evidence="7 8">
    <name type="scientific">Streptomyces hyderabadensis</name>
    <dbReference type="NCBI Taxonomy" id="598549"/>
    <lineage>
        <taxon>Bacteria</taxon>
        <taxon>Bacillati</taxon>
        <taxon>Actinomycetota</taxon>
        <taxon>Actinomycetes</taxon>
        <taxon>Kitasatosporales</taxon>
        <taxon>Streptomycetaceae</taxon>
        <taxon>Streptomyces</taxon>
    </lineage>
</organism>
<keyword evidence="3 4" id="KW-0326">Glycosidase</keyword>
<dbReference type="InterPro" id="IPR006710">
    <property type="entry name" value="Glyco_hydro_43"/>
</dbReference>
<evidence type="ECO:0000256" key="6">
    <source>
        <dbReference type="SAM" id="SignalP"/>
    </source>
</evidence>